<reference evidence="8 9" key="1">
    <citation type="submission" date="2022-05" db="EMBL/GenBank/DDBJ databases">
        <authorList>
            <consortium name="Genoscope - CEA"/>
            <person name="William W."/>
        </authorList>
    </citation>
    <scope>NUCLEOTIDE SEQUENCE [LARGE SCALE GENOMIC DNA]</scope>
</reference>
<dbReference type="Pfam" id="PF14656">
    <property type="entry name" value="RAB3GAP2_C"/>
    <property type="match status" value="1"/>
</dbReference>
<evidence type="ECO:0000256" key="1">
    <source>
        <dbReference type="ARBA" id="ARBA00004496"/>
    </source>
</evidence>
<dbReference type="PANTHER" id="PTHR12472:SF0">
    <property type="entry name" value="RAB3 GTPASE-ACTIVATING PROTEIN NON-CATALYTIC SUBUNIT"/>
    <property type="match status" value="1"/>
</dbReference>
<dbReference type="PANTHER" id="PTHR12472">
    <property type="entry name" value="RAB3-GAP REGULATORY DOMAIN"/>
    <property type="match status" value="1"/>
</dbReference>
<evidence type="ECO:0000256" key="4">
    <source>
        <dbReference type="ARBA" id="ARBA00022490"/>
    </source>
</evidence>
<dbReference type="Proteomes" id="UP001159405">
    <property type="component" value="Unassembled WGS sequence"/>
</dbReference>
<evidence type="ECO:0008006" key="10">
    <source>
        <dbReference type="Google" id="ProtNLM"/>
    </source>
</evidence>
<dbReference type="InterPro" id="IPR036322">
    <property type="entry name" value="WD40_repeat_dom_sf"/>
</dbReference>
<evidence type="ECO:0000256" key="2">
    <source>
        <dbReference type="ARBA" id="ARBA00008153"/>
    </source>
</evidence>
<evidence type="ECO:0000256" key="5">
    <source>
        <dbReference type="SAM" id="MobiDB-lite"/>
    </source>
</evidence>
<keyword evidence="9" id="KW-1185">Reference proteome</keyword>
<evidence type="ECO:0000259" key="7">
    <source>
        <dbReference type="Pfam" id="PF14656"/>
    </source>
</evidence>
<evidence type="ECO:0000259" key="6">
    <source>
        <dbReference type="Pfam" id="PF14655"/>
    </source>
</evidence>
<feature type="domain" description="Rab3GAP regulatory subunit C-terminal" evidence="7">
    <location>
        <begin position="808"/>
        <end position="1415"/>
    </location>
</feature>
<dbReference type="InterPro" id="IPR026059">
    <property type="entry name" value="Rab3GAP2"/>
</dbReference>
<accession>A0ABN8N336</accession>
<comment type="similarity">
    <text evidence="2">Belongs to the Rab3-GAP regulatory subunit family.</text>
</comment>
<evidence type="ECO:0000313" key="9">
    <source>
        <dbReference type="Proteomes" id="UP001159405"/>
    </source>
</evidence>
<comment type="subcellular location">
    <subcellularLocation>
        <location evidence="1">Cytoplasm</location>
    </subcellularLocation>
</comment>
<keyword evidence="3" id="KW-0343">GTPase activation</keyword>
<feature type="compositionally biased region" description="Acidic residues" evidence="5">
    <location>
        <begin position="1011"/>
        <end position="1026"/>
    </location>
</feature>
<dbReference type="InterPro" id="IPR032839">
    <property type="entry name" value="RAB3GAP_N"/>
</dbReference>
<gene>
    <name evidence="8" type="ORF">PLOB_00045797</name>
</gene>
<dbReference type="Pfam" id="PF14655">
    <property type="entry name" value="RAB3GAP2_N"/>
    <property type="match status" value="1"/>
</dbReference>
<organism evidence="8 9">
    <name type="scientific">Porites lobata</name>
    <dbReference type="NCBI Taxonomy" id="104759"/>
    <lineage>
        <taxon>Eukaryota</taxon>
        <taxon>Metazoa</taxon>
        <taxon>Cnidaria</taxon>
        <taxon>Anthozoa</taxon>
        <taxon>Hexacorallia</taxon>
        <taxon>Scleractinia</taxon>
        <taxon>Fungiina</taxon>
        <taxon>Poritidae</taxon>
        <taxon>Porites</taxon>
    </lineage>
</organism>
<name>A0ABN8N336_9CNID</name>
<feature type="compositionally biased region" description="Basic and acidic residues" evidence="5">
    <location>
        <begin position="1278"/>
        <end position="1289"/>
    </location>
</feature>
<feature type="domain" description="Rab3-GAP regulatory subunit N-terminal" evidence="6">
    <location>
        <begin position="63"/>
        <end position="486"/>
    </location>
</feature>
<evidence type="ECO:0000256" key="3">
    <source>
        <dbReference type="ARBA" id="ARBA00022468"/>
    </source>
</evidence>
<dbReference type="EMBL" id="CALNXK010000008">
    <property type="protein sequence ID" value="CAH3040621.1"/>
    <property type="molecule type" value="Genomic_DNA"/>
</dbReference>
<protein>
    <recommendedName>
        <fullName evidence="10">Rab3 GTPase-activating protein non-catalytic subunit</fullName>
    </recommendedName>
</protein>
<feature type="region of interest" description="Disordered" evidence="5">
    <location>
        <begin position="1008"/>
        <end position="1033"/>
    </location>
</feature>
<proteinExistence type="inferred from homology"/>
<evidence type="ECO:0000313" key="8">
    <source>
        <dbReference type="EMBL" id="CAH3040621.1"/>
    </source>
</evidence>
<comment type="caution">
    <text evidence="8">The sequence shown here is derived from an EMBL/GenBank/DDBJ whole genome shotgun (WGS) entry which is preliminary data.</text>
</comment>
<feature type="region of interest" description="Disordered" evidence="5">
    <location>
        <begin position="1273"/>
        <end position="1292"/>
    </location>
</feature>
<keyword evidence="4" id="KW-0963">Cytoplasm</keyword>
<sequence>MSCSVPVFACIQDVDRVISILNDAPTTGEEDVKESTAGWEVDCEEWGWTEAIESEQAGTPASWLQECCISLSPSNDTLAIAKNDKAVFLASKWSKPTGSEPNTKYEVVWSGSLSVEEGECITDILCIPLASQHRSSQGSPDWTCIVAGFTSGYMRIYLQNGSMLLSQFLHDDPVLRLKCRTWQPHKTYSSAEQVEELAILYPKAMVIIDGFSLYQSLRACRNQLARAQASGLSELIGPPPLAYKKWRFDGQNYITDIASCGVVPPNIFDRLQTASFLGGYNANISGNMPAMSHYVTTGMDPFVAVYTAVEGSSPALISDVALEVASKLTTAVLSKITAASGWLGWGSKPTSQAKEPTKPLKPKVEKGTSLSARFGLPDSPRHGNSITLSPNGRLAVTTDEFGRVMLLDAKRAIVVRLWKGYRDAECGWVMVEEENHHNEGELPKSSLRTALFLVIYATKRGILEIWRTEQGPRVAAFNVGKDCRLLYAGHGIMGLGHVIRQGQASPQHTLNCTLIQGDGTLKTFTVPFHCALSDKHSKRVRDLHLLKNLSAVLDKAKLGQETQAGDSNKLEVEKTLLEILSDIQTPQLHQQALQCVLSTVGIPSSTLLKAVMAVIETSQKKGHISDDHSEDKEADTKMLLDFCSVQKQLIQTHDSVLKLYRDEAGSTEEPWKGKSKELSVANLLGLTKSEATELLTSLSGNQSTQQTTSSPAHTLSSFTPLCITAFLGCFECASVTQQSKETDDTRFDNKAGTSGAGSTIPVAIRKGLSSDMTVQLASFLFKKCLFGDCTSGRLAICFDSSGIKPQHLMNLLLSGWLLDQEPHNDRVECLFYLHSLISTMSSFPGGLPSERGQSHDNNVSLWWENIRHTLAQSTVTSRALSFAAVCRAVAMEISTASRKVEGEIEEADREELAAGDWISVSVEIERWNLLVCQLSDLQALAGFIGNLATQSSKGKQAGDNNGSLRVSVVGFLSSGYGAASKVLSRYLIQYEIPARNLGPVRACAARKTEEELQSETGDDDRPEMEPEPQTNTELEGLDELRLRFANSLNHDVLWSHCVMECLSYWQSNKEETGKLFLALEHLSCIHCSVLQHGLAITLWKRYFKEKVSATVMLMEKVGKAPKDRLCRKTVDLSYGALEQFMKATIQLLELIIKIDWNDSEIISPETEDFWHAGETNVRSIIEEAQEQSRSNAPLVALHAKLVTVLWIIMGQEMKSVKPLSLFNTTSKESFMRDLSTFRPLSSAEDVDKAITESREKFLTRSLTFAVSSLSTQSPHPVLRREDSDNDTSRMKAGVSNNDWPAVVYKLAEQFGMDSDPLKRHFVRELYSAGFDELARESMFSVHDQRSLSSQLLRIVGQRLAHVILNASESSERAGRLSRLPTQISSWIKSQDPSKLVCRTVPLSHTVDLLRVVINVTPEESPDYPLTSGLAESIKFLL</sequence>
<dbReference type="SUPFAM" id="SSF50978">
    <property type="entry name" value="WD40 repeat-like"/>
    <property type="match status" value="1"/>
</dbReference>
<dbReference type="InterPro" id="IPR029257">
    <property type="entry name" value="RAB3GAP2_C"/>
</dbReference>